<evidence type="ECO:0000256" key="7">
    <source>
        <dbReference type="ARBA" id="ARBA00022842"/>
    </source>
</evidence>
<dbReference type="EC" id="6.5.1.2" evidence="11 12"/>
<dbReference type="GO" id="GO:0003911">
    <property type="term" value="F:DNA ligase (NAD+) activity"/>
    <property type="evidence" value="ECO:0007669"/>
    <property type="project" value="UniProtKB-EC"/>
</dbReference>
<dbReference type="Pfam" id="PF01653">
    <property type="entry name" value="DNA_ligase_aden"/>
    <property type="match status" value="1"/>
</dbReference>
<dbReference type="InterPro" id="IPR003583">
    <property type="entry name" value="Hlx-hairpin-Hlx_DNA-bd_motif"/>
</dbReference>
<dbReference type="PROSITE" id="PS01056">
    <property type="entry name" value="DNA_LIGASE_N2"/>
    <property type="match status" value="1"/>
</dbReference>
<feature type="binding site" evidence="11">
    <location>
        <position position="108"/>
    </location>
    <ligand>
        <name>NAD(+)</name>
        <dbReference type="ChEBI" id="CHEBI:57540"/>
    </ligand>
</feature>
<evidence type="ECO:0000256" key="2">
    <source>
        <dbReference type="ARBA" id="ARBA00022598"/>
    </source>
</evidence>
<dbReference type="Gene3D" id="2.40.50.140">
    <property type="entry name" value="Nucleic acid-binding proteins"/>
    <property type="match status" value="1"/>
</dbReference>
<evidence type="ECO:0000256" key="10">
    <source>
        <dbReference type="ARBA" id="ARBA00034005"/>
    </source>
</evidence>
<dbReference type="SUPFAM" id="SSF52113">
    <property type="entry name" value="BRCT domain"/>
    <property type="match status" value="1"/>
</dbReference>
<dbReference type="Pfam" id="PF03120">
    <property type="entry name" value="OB_DNA_ligase"/>
    <property type="match status" value="1"/>
</dbReference>
<dbReference type="SUPFAM" id="SSF50249">
    <property type="entry name" value="Nucleic acid-binding proteins"/>
    <property type="match status" value="1"/>
</dbReference>
<reference evidence="14 15" key="2">
    <citation type="submission" date="2021-02" db="EMBL/GenBank/DDBJ databases">
        <title>Sulfurospirillum tamanensis sp. nov.</title>
        <authorList>
            <person name="Frolova A."/>
            <person name="Merkel A."/>
            <person name="Slobodkin A."/>
        </authorList>
    </citation>
    <scope>NUCLEOTIDE SEQUENCE [LARGE SCALE GENOMIC DNA]</scope>
    <source>
        <strain evidence="14 15">T05b</strain>
    </source>
</reference>
<accession>A0ABS2WQ33</accession>
<evidence type="ECO:0000256" key="8">
    <source>
        <dbReference type="ARBA" id="ARBA00023027"/>
    </source>
</evidence>
<dbReference type="InterPro" id="IPR033136">
    <property type="entry name" value="DNA_ligase_CS"/>
</dbReference>
<evidence type="ECO:0000256" key="12">
    <source>
        <dbReference type="RuleBase" id="RU000618"/>
    </source>
</evidence>
<evidence type="ECO:0000259" key="13">
    <source>
        <dbReference type="PROSITE" id="PS50172"/>
    </source>
</evidence>
<sequence length="652" mass="71560">MTYEVYLDTIATLNAWAHAYYVLDNPIASDEEYDVLYHRALAFEQENPERIAPDSPSLRVGGEVLEGFEKALHLSPMWSMEDVFSEEEFLAWIGRVKKTKEQFSFYCEPKFDGASLNLVYEDGVLAKAITRGNGNEGENVTQSVKTIRSIPLRIPHLGTIEIRGEVVIPLEDFEGMNAARAKAGEALFANPRNAAAGSLRQLDTAVTAGRKLVFYPWGIGVNTLQEAKLSQKMEKIYTFGFLRPPKALSTQSTQAVMALYHELCAYDSPMMMDGMVVKIDEISLQEELGYTVKNPRWMVAFKFPALEKTTRVLSVDLQVGRTGVVTPVANVEPVMLAGVKVERATLHNFDEIQRKDLRVGDAVILIRSGDVIPKITKVLAERRSGELSPILRPTQCPECGSELLDEGALIKCQNLSCAARVVGAIIHFASKKCLNIDGLGERIVMQLFEMGKINTVGDLYTLTPQDLEGLEGFKAKKITNLLDAIEASKGAPLERFIAGLGMEHIGEVAAKKLAYAFGEAFLEANHDALLVLEGFGEEMAQSVLEFARVNREKVAGLLAHVAPKIPEKTQIIPSYFTGKTVVVTGSMRMPRESIKALLEAHGAKVSGSVSKKTDVVIFGEDAGSKLDKAITLGVETMPETTLHELISQSHAS</sequence>
<dbReference type="Pfam" id="PF00533">
    <property type="entry name" value="BRCT"/>
    <property type="match status" value="1"/>
</dbReference>
<keyword evidence="6 11" id="KW-0862">Zinc</keyword>
<evidence type="ECO:0000256" key="5">
    <source>
        <dbReference type="ARBA" id="ARBA00022763"/>
    </source>
</evidence>
<dbReference type="NCBIfam" id="NF005932">
    <property type="entry name" value="PRK07956.1"/>
    <property type="match status" value="1"/>
</dbReference>
<dbReference type="Pfam" id="PF14520">
    <property type="entry name" value="HHH_5"/>
    <property type="match status" value="1"/>
</dbReference>
<dbReference type="Proteomes" id="UP000703590">
    <property type="component" value="Unassembled WGS sequence"/>
</dbReference>
<feature type="binding site" evidence="11">
    <location>
        <position position="165"/>
    </location>
    <ligand>
        <name>NAD(+)</name>
        <dbReference type="ChEBI" id="CHEBI:57540"/>
    </ligand>
</feature>
<dbReference type="RefSeq" id="WP_205458218.1">
    <property type="nucleotide sequence ID" value="NZ_JAFHKK010000004.1"/>
</dbReference>
<feature type="binding site" evidence="11">
    <location>
        <position position="302"/>
    </location>
    <ligand>
        <name>NAD(+)</name>
        <dbReference type="ChEBI" id="CHEBI:57540"/>
    </ligand>
</feature>
<evidence type="ECO:0000256" key="6">
    <source>
        <dbReference type="ARBA" id="ARBA00022833"/>
    </source>
</evidence>
<evidence type="ECO:0000313" key="14">
    <source>
        <dbReference type="EMBL" id="MBN2963779.1"/>
    </source>
</evidence>
<keyword evidence="9 11" id="KW-0234">DNA repair</keyword>
<feature type="binding site" evidence="11">
    <location>
        <begin position="30"/>
        <end position="34"/>
    </location>
    <ligand>
        <name>NAD(+)</name>
        <dbReference type="ChEBI" id="CHEBI:57540"/>
    </ligand>
</feature>
<keyword evidence="4 11" id="KW-0479">Metal-binding</keyword>
<feature type="binding site" evidence="11">
    <location>
        <position position="412"/>
    </location>
    <ligand>
        <name>Zn(2+)</name>
        <dbReference type="ChEBI" id="CHEBI:29105"/>
    </ligand>
</feature>
<keyword evidence="2 11" id="KW-0436">Ligase</keyword>
<dbReference type="InterPro" id="IPR013839">
    <property type="entry name" value="DNAligase_adenylation"/>
</dbReference>
<dbReference type="InterPro" id="IPR004150">
    <property type="entry name" value="NAD_DNA_ligase_OB"/>
</dbReference>
<dbReference type="SMART" id="SM00292">
    <property type="entry name" value="BRCT"/>
    <property type="match status" value="1"/>
</dbReference>
<dbReference type="EMBL" id="JAFHKK010000004">
    <property type="protein sequence ID" value="MBN2963779.1"/>
    <property type="molecule type" value="Genomic_DNA"/>
</dbReference>
<dbReference type="InterPro" id="IPR041663">
    <property type="entry name" value="DisA/LigA_HHH"/>
</dbReference>
<dbReference type="SMART" id="SM00532">
    <property type="entry name" value="LIGANc"/>
    <property type="match status" value="1"/>
</dbReference>
<keyword evidence="8 11" id="KW-0520">NAD</keyword>
<dbReference type="InterPro" id="IPR001357">
    <property type="entry name" value="BRCT_dom"/>
</dbReference>
<evidence type="ECO:0000256" key="11">
    <source>
        <dbReference type="HAMAP-Rule" id="MF_01588"/>
    </source>
</evidence>
<dbReference type="SUPFAM" id="SSF47781">
    <property type="entry name" value="RuvA domain 2-like"/>
    <property type="match status" value="1"/>
</dbReference>
<feature type="domain" description="BRCT" evidence="13">
    <location>
        <begin position="571"/>
        <end position="652"/>
    </location>
</feature>
<dbReference type="NCBIfam" id="TIGR00575">
    <property type="entry name" value="dnlj"/>
    <property type="match status" value="1"/>
</dbReference>
<reference evidence="15" key="1">
    <citation type="submission" date="2021-02" db="EMBL/GenBank/DDBJ databases">
        <title>Sulfurospirillum tamanensis sp. nov.</title>
        <authorList>
            <person name="Merkel A.Y."/>
        </authorList>
    </citation>
    <scope>NUCLEOTIDE SEQUENCE [LARGE SCALE GENOMIC DNA]</scope>
    <source>
        <strain evidence="15">T05b</strain>
    </source>
</reference>
<evidence type="ECO:0000313" key="15">
    <source>
        <dbReference type="Proteomes" id="UP000703590"/>
    </source>
</evidence>
<evidence type="ECO:0000256" key="9">
    <source>
        <dbReference type="ARBA" id="ARBA00023204"/>
    </source>
</evidence>
<dbReference type="Pfam" id="PF12826">
    <property type="entry name" value="HHH_2"/>
    <property type="match status" value="1"/>
</dbReference>
<keyword evidence="15" id="KW-1185">Reference proteome</keyword>
<feature type="binding site" evidence="11">
    <location>
        <position position="278"/>
    </location>
    <ligand>
        <name>NAD(+)</name>
        <dbReference type="ChEBI" id="CHEBI:57540"/>
    </ligand>
</feature>
<dbReference type="PROSITE" id="PS01055">
    <property type="entry name" value="DNA_LIGASE_N1"/>
    <property type="match status" value="1"/>
</dbReference>
<dbReference type="HAMAP" id="MF_01588">
    <property type="entry name" value="DNA_ligase_A"/>
    <property type="match status" value="1"/>
</dbReference>
<dbReference type="Gene3D" id="3.40.50.10190">
    <property type="entry name" value="BRCT domain"/>
    <property type="match status" value="1"/>
</dbReference>
<comment type="catalytic activity">
    <reaction evidence="10 11 12">
        <text>NAD(+) + (deoxyribonucleotide)n-3'-hydroxyl + 5'-phospho-(deoxyribonucleotide)m = (deoxyribonucleotide)n+m + AMP + beta-nicotinamide D-nucleotide.</text>
        <dbReference type="EC" id="6.5.1.2"/>
    </reaction>
</comment>
<dbReference type="PANTHER" id="PTHR23389">
    <property type="entry name" value="CHROMOSOME TRANSMISSION FIDELITY FACTOR 18"/>
    <property type="match status" value="1"/>
</dbReference>
<dbReference type="PANTHER" id="PTHR23389:SF9">
    <property type="entry name" value="DNA LIGASE"/>
    <property type="match status" value="1"/>
</dbReference>
<dbReference type="InterPro" id="IPR018239">
    <property type="entry name" value="DNA_ligase_AS"/>
</dbReference>
<dbReference type="InterPro" id="IPR012340">
    <property type="entry name" value="NA-bd_OB-fold"/>
</dbReference>
<evidence type="ECO:0000256" key="1">
    <source>
        <dbReference type="ARBA" id="ARBA00004067"/>
    </source>
</evidence>
<comment type="similarity">
    <text evidence="11">Belongs to the NAD-dependent DNA ligase family. LigA subfamily.</text>
</comment>
<feature type="binding site" evidence="11">
    <location>
        <position position="396"/>
    </location>
    <ligand>
        <name>Zn(2+)</name>
        <dbReference type="ChEBI" id="CHEBI:29105"/>
    </ligand>
</feature>
<keyword evidence="11" id="KW-0464">Manganese</keyword>
<keyword evidence="5 11" id="KW-0227">DNA damage</keyword>
<dbReference type="InterPro" id="IPR013840">
    <property type="entry name" value="DNAligase_N"/>
</dbReference>
<feature type="binding site" evidence="11">
    <location>
        <begin position="79"/>
        <end position="80"/>
    </location>
    <ligand>
        <name>NAD(+)</name>
        <dbReference type="ChEBI" id="CHEBI:57540"/>
    </ligand>
</feature>
<dbReference type="Gene3D" id="3.30.470.30">
    <property type="entry name" value="DNA ligase/mRNA capping enzyme"/>
    <property type="match status" value="1"/>
</dbReference>
<keyword evidence="7 11" id="KW-0460">Magnesium</keyword>
<dbReference type="CDD" id="cd00114">
    <property type="entry name" value="LIGANc"/>
    <property type="match status" value="1"/>
</dbReference>
<dbReference type="InterPro" id="IPR001679">
    <property type="entry name" value="DNA_ligase"/>
</dbReference>
<feature type="binding site" evidence="11">
    <location>
        <position position="131"/>
    </location>
    <ligand>
        <name>NAD(+)</name>
        <dbReference type="ChEBI" id="CHEBI:57540"/>
    </ligand>
</feature>
<comment type="cofactor">
    <cofactor evidence="11">
        <name>Mg(2+)</name>
        <dbReference type="ChEBI" id="CHEBI:18420"/>
    </cofactor>
    <cofactor evidence="11">
        <name>Mn(2+)</name>
        <dbReference type="ChEBI" id="CHEBI:29035"/>
    </cofactor>
</comment>
<dbReference type="CDD" id="cd17748">
    <property type="entry name" value="BRCT_DNA_ligase_like"/>
    <property type="match status" value="1"/>
</dbReference>
<dbReference type="Gene3D" id="1.10.150.20">
    <property type="entry name" value="5' to 3' exonuclease, C-terminal subdomain"/>
    <property type="match status" value="2"/>
</dbReference>
<evidence type="ECO:0000256" key="4">
    <source>
        <dbReference type="ARBA" id="ARBA00022723"/>
    </source>
</evidence>
<dbReference type="PIRSF" id="PIRSF001604">
    <property type="entry name" value="LigA"/>
    <property type="match status" value="1"/>
</dbReference>
<name>A0ABS2WQ33_9BACT</name>
<dbReference type="SMART" id="SM00278">
    <property type="entry name" value="HhH1"/>
    <property type="match status" value="3"/>
</dbReference>
<keyword evidence="3 11" id="KW-0235">DNA replication</keyword>
<feature type="binding site" evidence="11">
    <location>
        <position position="417"/>
    </location>
    <ligand>
        <name>Zn(2+)</name>
        <dbReference type="ChEBI" id="CHEBI:29105"/>
    </ligand>
</feature>
<feature type="active site" description="N6-AMP-lysine intermediate" evidence="11">
    <location>
        <position position="110"/>
    </location>
</feature>
<comment type="function">
    <text evidence="1 11">DNA ligase that catalyzes the formation of phosphodiester linkages between 5'-phosphoryl and 3'-hydroxyl groups in double-stranded DNA using NAD as a coenzyme and as the energy source for the reaction. It is essential for DNA replication and repair of damaged DNA.</text>
</comment>
<dbReference type="PROSITE" id="PS50172">
    <property type="entry name" value="BRCT"/>
    <property type="match status" value="1"/>
</dbReference>
<evidence type="ECO:0000256" key="3">
    <source>
        <dbReference type="ARBA" id="ARBA00022705"/>
    </source>
</evidence>
<gene>
    <name evidence="11 14" type="primary">ligA</name>
    <name evidence="14" type="ORF">JWV37_03210</name>
</gene>
<dbReference type="SUPFAM" id="SSF56091">
    <property type="entry name" value="DNA ligase/mRNA capping enzyme, catalytic domain"/>
    <property type="match status" value="1"/>
</dbReference>
<feature type="binding site" evidence="11">
    <location>
        <position position="399"/>
    </location>
    <ligand>
        <name>Zn(2+)</name>
        <dbReference type="ChEBI" id="CHEBI:29105"/>
    </ligand>
</feature>
<comment type="caution">
    <text evidence="14">The sequence shown here is derived from an EMBL/GenBank/DDBJ whole genome shotgun (WGS) entry which is preliminary data.</text>
</comment>
<reference evidence="14 15" key="3">
    <citation type="submission" date="2021-02" db="EMBL/GenBank/DDBJ databases">
        <authorList>
            <person name="Merkel A.Y."/>
        </authorList>
    </citation>
    <scope>NUCLEOTIDE SEQUENCE [LARGE SCALE GENOMIC DNA]</scope>
    <source>
        <strain evidence="14 15">T05b</strain>
    </source>
</reference>
<dbReference type="Gene3D" id="1.10.287.610">
    <property type="entry name" value="Helix hairpin bin"/>
    <property type="match status" value="1"/>
</dbReference>
<organism evidence="14 15">
    <name type="scientific">Sulfurospirillum tamanense</name>
    <dbReference type="NCBI Taxonomy" id="2813362"/>
    <lineage>
        <taxon>Bacteria</taxon>
        <taxon>Pseudomonadati</taxon>
        <taxon>Campylobacterota</taxon>
        <taxon>Epsilonproteobacteria</taxon>
        <taxon>Campylobacterales</taxon>
        <taxon>Sulfurospirillaceae</taxon>
        <taxon>Sulfurospirillum</taxon>
    </lineage>
</organism>
<protein>
    <recommendedName>
        <fullName evidence="11 12">DNA ligase</fullName>
        <ecNumber evidence="11 12">6.5.1.2</ecNumber>
    </recommendedName>
    <alternativeName>
        <fullName evidence="11">Polydeoxyribonucleotide synthase [NAD(+)]</fullName>
    </alternativeName>
</protein>
<proteinExistence type="inferred from homology"/>
<dbReference type="InterPro" id="IPR010994">
    <property type="entry name" value="RuvA_2-like"/>
</dbReference>
<dbReference type="InterPro" id="IPR036420">
    <property type="entry name" value="BRCT_dom_sf"/>
</dbReference>